<dbReference type="OrthoDB" id="3260393at2759"/>
<name>A0A409XJ30_PSICY</name>
<proteinExistence type="predicted"/>
<feature type="compositionally biased region" description="Acidic residues" evidence="1">
    <location>
        <begin position="228"/>
        <end position="247"/>
    </location>
</feature>
<evidence type="ECO:0000313" key="2">
    <source>
        <dbReference type="EMBL" id="PPQ90741.1"/>
    </source>
</evidence>
<organism evidence="2 3">
    <name type="scientific">Psilocybe cyanescens</name>
    <dbReference type="NCBI Taxonomy" id="93625"/>
    <lineage>
        <taxon>Eukaryota</taxon>
        <taxon>Fungi</taxon>
        <taxon>Dikarya</taxon>
        <taxon>Basidiomycota</taxon>
        <taxon>Agaricomycotina</taxon>
        <taxon>Agaricomycetes</taxon>
        <taxon>Agaricomycetidae</taxon>
        <taxon>Agaricales</taxon>
        <taxon>Agaricineae</taxon>
        <taxon>Strophariaceae</taxon>
        <taxon>Psilocybe</taxon>
    </lineage>
</organism>
<protein>
    <submittedName>
        <fullName evidence="2">Uncharacterized protein</fullName>
    </submittedName>
</protein>
<keyword evidence="3" id="KW-1185">Reference proteome</keyword>
<accession>A0A409XJ30</accession>
<sequence>MFRTHSPYSPFFTSGLLSSRPSSPDVPISPTRRGSLPTDSARVPEHASAFYFTLQPRRDEDEFRSYLSLDLAESQSMRSATLKRKASSKAPSTQPFAFPPIAETPAIPLRMRCSRDSLRTIPSPKPAPSITLPELPKVSQSTPPRLPSLLPLPALEISIPTFSRIAAPRTAPVLTLNLNHRISVATTSTVSTRARRQNRSEALARLEGRSGLRTAPLAYPKRNFMSMSDDEEEDADDEDDSDTDSELDSLHFPDIKSLHNPLLEPEDMVLPLPSPSFLEAPRTAPLPPRTRTSPLAPTLGANLRRQRTKKRSSKDWFPLKSFIDLRNDEDRQSANSSSWAWRSFIEVANVS</sequence>
<dbReference type="InParanoid" id="A0A409XJ30"/>
<evidence type="ECO:0000256" key="1">
    <source>
        <dbReference type="SAM" id="MobiDB-lite"/>
    </source>
</evidence>
<feature type="region of interest" description="Disordered" evidence="1">
    <location>
        <begin position="121"/>
        <end position="143"/>
    </location>
</feature>
<reference evidence="2 3" key="1">
    <citation type="journal article" date="2018" name="Evol. Lett.">
        <title>Horizontal gene cluster transfer increased hallucinogenic mushroom diversity.</title>
        <authorList>
            <person name="Reynolds H.T."/>
            <person name="Vijayakumar V."/>
            <person name="Gluck-Thaler E."/>
            <person name="Korotkin H.B."/>
            <person name="Matheny P.B."/>
            <person name="Slot J.C."/>
        </authorList>
    </citation>
    <scope>NUCLEOTIDE SEQUENCE [LARGE SCALE GENOMIC DNA]</scope>
    <source>
        <strain evidence="2 3">2631</strain>
    </source>
</reference>
<dbReference type="AlphaFoldDB" id="A0A409XJ30"/>
<feature type="compositionally biased region" description="Basic and acidic residues" evidence="1">
    <location>
        <begin position="198"/>
        <end position="210"/>
    </location>
</feature>
<feature type="compositionally biased region" description="Polar residues" evidence="1">
    <location>
        <begin position="11"/>
        <end position="22"/>
    </location>
</feature>
<feature type="region of interest" description="Disordered" evidence="1">
    <location>
        <begin position="80"/>
        <end position="99"/>
    </location>
</feature>
<comment type="caution">
    <text evidence="2">The sequence shown here is derived from an EMBL/GenBank/DDBJ whole genome shotgun (WGS) entry which is preliminary data.</text>
</comment>
<feature type="region of interest" description="Disordered" evidence="1">
    <location>
        <begin position="1"/>
        <end position="42"/>
    </location>
</feature>
<evidence type="ECO:0000313" key="3">
    <source>
        <dbReference type="Proteomes" id="UP000283269"/>
    </source>
</evidence>
<dbReference type="STRING" id="93625.A0A409XJ30"/>
<dbReference type="Proteomes" id="UP000283269">
    <property type="component" value="Unassembled WGS sequence"/>
</dbReference>
<feature type="region of interest" description="Disordered" evidence="1">
    <location>
        <begin position="187"/>
        <end position="251"/>
    </location>
</feature>
<gene>
    <name evidence="2" type="ORF">CVT25_010130</name>
</gene>
<dbReference type="EMBL" id="NHYD01001548">
    <property type="protein sequence ID" value="PPQ90741.1"/>
    <property type="molecule type" value="Genomic_DNA"/>
</dbReference>